<dbReference type="Pfam" id="PF13855">
    <property type="entry name" value="LRR_8"/>
    <property type="match status" value="1"/>
</dbReference>
<comment type="subcellular location">
    <subcellularLocation>
        <location evidence="1">Cell membrane</location>
        <topology evidence="1">Single-pass type I membrane protein</topology>
    </subcellularLocation>
</comment>
<comment type="similarity">
    <text evidence="2">Belongs to the RLP family.</text>
</comment>
<evidence type="ECO:0000313" key="13">
    <source>
        <dbReference type="Proteomes" id="UP000027120"/>
    </source>
</evidence>
<protein>
    <recommendedName>
        <fullName evidence="14">Leucine-rich repeat-containing N-terminal plant-type domain-containing protein</fullName>
    </recommendedName>
</protein>
<evidence type="ECO:0000256" key="11">
    <source>
        <dbReference type="ARBA" id="ARBA00023180"/>
    </source>
</evidence>
<evidence type="ECO:0000256" key="4">
    <source>
        <dbReference type="ARBA" id="ARBA00022614"/>
    </source>
</evidence>
<evidence type="ECO:0000256" key="7">
    <source>
        <dbReference type="ARBA" id="ARBA00022737"/>
    </source>
</evidence>
<evidence type="ECO:0000313" key="12">
    <source>
        <dbReference type="EMBL" id="KDO65526.1"/>
    </source>
</evidence>
<proteinExistence type="inferred from homology"/>
<keyword evidence="4" id="KW-0433">Leucine-rich repeat</keyword>
<evidence type="ECO:0000256" key="9">
    <source>
        <dbReference type="ARBA" id="ARBA00023136"/>
    </source>
</evidence>
<dbReference type="InterPro" id="IPR003591">
    <property type="entry name" value="Leu-rich_rpt_typical-subtyp"/>
</dbReference>
<keyword evidence="11" id="KW-0325">Glycoprotein</keyword>
<dbReference type="PANTHER" id="PTHR48063">
    <property type="entry name" value="LRR RECEPTOR-LIKE KINASE"/>
    <property type="match status" value="1"/>
</dbReference>
<evidence type="ECO:0008006" key="14">
    <source>
        <dbReference type="Google" id="ProtNLM"/>
    </source>
</evidence>
<keyword evidence="9" id="KW-0472">Membrane</keyword>
<keyword evidence="10" id="KW-0675">Receptor</keyword>
<dbReference type="Proteomes" id="UP000027120">
    <property type="component" value="Unassembled WGS sequence"/>
</dbReference>
<name>A0A067FQQ0_CITSI</name>
<dbReference type="SUPFAM" id="SSF52058">
    <property type="entry name" value="L domain-like"/>
    <property type="match status" value="2"/>
</dbReference>
<evidence type="ECO:0000256" key="8">
    <source>
        <dbReference type="ARBA" id="ARBA00022989"/>
    </source>
</evidence>
<dbReference type="Gene3D" id="3.80.10.10">
    <property type="entry name" value="Ribonuclease Inhibitor"/>
    <property type="match status" value="1"/>
</dbReference>
<dbReference type="GO" id="GO:0005886">
    <property type="term" value="C:plasma membrane"/>
    <property type="evidence" value="ECO:0007669"/>
    <property type="project" value="UniProtKB-SubCell"/>
</dbReference>
<evidence type="ECO:0000256" key="2">
    <source>
        <dbReference type="ARBA" id="ARBA00009592"/>
    </source>
</evidence>
<dbReference type="InterPro" id="IPR046956">
    <property type="entry name" value="RLP23-like"/>
</dbReference>
<dbReference type="Pfam" id="PF00560">
    <property type="entry name" value="LRR_1"/>
    <property type="match status" value="4"/>
</dbReference>
<accession>A0A067FQQ0</accession>
<keyword evidence="8" id="KW-1133">Transmembrane helix</keyword>
<keyword evidence="7" id="KW-0677">Repeat</keyword>
<dbReference type="Pfam" id="PF13516">
    <property type="entry name" value="LRR_6"/>
    <property type="match status" value="1"/>
</dbReference>
<dbReference type="InterPro" id="IPR032675">
    <property type="entry name" value="LRR_dom_sf"/>
</dbReference>
<evidence type="ECO:0000256" key="5">
    <source>
        <dbReference type="ARBA" id="ARBA00022692"/>
    </source>
</evidence>
<dbReference type="SMR" id="A0A067FQQ0"/>
<dbReference type="InterPro" id="IPR001611">
    <property type="entry name" value="Leu-rich_rpt"/>
</dbReference>
<dbReference type="AlphaFoldDB" id="A0A067FQQ0"/>
<evidence type="ECO:0000256" key="10">
    <source>
        <dbReference type="ARBA" id="ARBA00023170"/>
    </source>
</evidence>
<dbReference type="PRINTS" id="PR00019">
    <property type="entry name" value="LEURICHRPT"/>
</dbReference>
<evidence type="ECO:0000256" key="6">
    <source>
        <dbReference type="ARBA" id="ARBA00022729"/>
    </source>
</evidence>
<reference evidence="12 13" key="1">
    <citation type="submission" date="2014-04" db="EMBL/GenBank/DDBJ databases">
        <authorList>
            <consortium name="International Citrus Genome Consortium"/>
            <person name="Gmitter F."/>
            <person name="Chen C."/>
            <person name="Farmerie W."/>
            <person name="Harkins T."/>
            <person name="Desany B."/>
            <person name="Mohiuddin M."/>
            <person name="Kodira C."/>
            <person name="Borodovsky M."/>
            <person name="Lomsadze A."/>
            <person name="Burns P."/>
            <person name="Jenkins J."/>
            <person name="Prochnik S."/>
            <person name="Shu S."/>
            <person name="Chapman J."/>
            <person name="Pitluck S."/>
            <person name="Schmutz J."/>
            <person name="Rokhsar D."/>
        </authorList>
    </citation>
    <scope>NUCLEOTIDE SEQUENCE</scope>
</reference>
<keyword evidence="5" id="KW-0812">Transmembrane</keyword>
<sequence>MQISEAGFHISLEDLQSINIGLNAIRVRKFDQWLSYHNKLTSLSLQGLDLREATDWLQVVITGLPSLRELDLSSSAPPKINYRSHSLVNSSSSSLTHLHLSLCGLSNSAYHCLSHISKSLVYLDLSNNQLQGPTPDYAFRNMTSLASLTSLNYITGISKCSLPITLVRPKYAFSNVTSLMDLDLSKNQITGIPKSFGDMCCLKTLKIHDNILTAKLPELFLNFSAGCAKKSLQSFMLQNNMLSGSLPGVTELDGTFPKQFCRPSSLVELDLESNQLWLRFNHINGSATPKLCSSPMLQVLDFSHNNISGMVPTCLNNLSAMVQNGSSNVIVEYRIQLIDDPEFDYQDRALLVWKPIDSIYKITLGLPKSIDLSDNNLSGKIPEEITSLLIGKIPRSFSQLSHLGVVNLSNNNFSGKIPSSIPLQTFEASAYKNWTHAYFQCLNNVEYKLYAWIAVKMAKFKRRLRS</sequence>
<dbReference type="SMART" id="SM00369">
    <property type="entry name" value="LRR_TYP"/>
    <property type="match status" value="4"/>
</dbReference>
<keyword evidence="3" id="KW-1003">Cell membrane</keyword>
<evidence type="ECO:0000256" key="1">
    <source>
        <dbReference type="ARBA" id="ARBA00004251"/>
    </source>
</evidence>
<evidence type="ECO:0000256" key="3">
    <source>
        <dbReference type="ARBA" id="ARBA00022475"/>
    </source>
</evidence>
<keyword evidence="13" id="KW-1185">Reference proteome</keyword>
<keyword evidence="6" id="KW-0732">Signal</keyword>
<gene>
    <name evidence="12" type="ORF">CISIN_1g047429mg</name>
</gene>
<dbReference type="EMBL" id="KK784903">
    <property type="protein sequence ID" value="KDO65526.1"/>
    <property type="molecule type" value="Genomic_DNA"/>
</dbReference>
<organism evidence="12 13">
    <name type="scientific">Citrus sinensis</name>
    <name type="common">Sweet orange</name>
    <name type="synonym">Citrus aurantium var. sinensis</name>
    <dbReference type="NCBI Taxonomy" id="2711"/>
    <lineage>
        <taxon>Eukaryota</taxon>
        <taxon>Viridiplantae</taxon>
        <taxon>Streptophyta</taxon>
        <taxon>Embryophyta</taxon>
        <taxon>Tracheophyta</taxon>
        <taxon>Spermatophyta</taxon>
        <taxon>Magnoliopsida</taxon>
        <taxon>eudicotyledons</taxon>
        <taxon>Gunneridae</taxon>
        <taxon>Pentapetalae</taxon>
        <taxon>rosids</taxon>
        <taxon>malvids</taxon>
        <taxon>Sapindales</taxon>
        <taxon>Rutaceae</taxon>
        <taxon>Aurantioideae</taxon>
        <taxon>Citrus</taxon>
    </lineage>
</organism>
<dbReference type="PANTHER" id="PTHR48063:SF103">
    <property type="entry name" value="LEUCINE-RICH RECEPTOR-LIKE KINASE FAMILY PROTEIN"/>
    <property type="match status" value="1"/>
</dbReference>
<dbReference type="STRING" id="2711.A0A067FQQ0"/>